<keyword evidence="4" id="KW-0378">Hydrolase</keyword>
<keyword evidence="2" id="KW-0645">Protease</keyword>
<sequence length="489" mass="54408">MNRDLPYVACDVPSNSEHVQQFANIRRISKKVVTSIAGAFLAFAVVAPMAYADPLDDQRNRVNEQIEQNEEHLHEHNAELEHATQVLDSSRQELAAAQEKLAQTRAELAAAEEADRQAAADLQAAEIELRRAIWVVNVNQVKVETQRRIVGENVRASYQQNSELVGMALWVDNLKTSDLAKRNQWTNQALRVTDAEFERLERLQAELDQARAARATAEREEAAKRAEAAKVLTDKQQLAEQAAAEETALSQAVAANEQAEANARAEVEKEQARREELLREQAEVEKQIQERIERERAEAARKAEEERLARERAAQERAEREAADRRAAEDRAAADRRASAKPKEQPSAPRQSNAAAPSSSIVNPVSNVRITSKFGYRVHPILKTRRMHDGTDFGASCGTPLIAIADGVVTSKVWNNAYGNRMIVDFGRIDGKNVTAAYNHATRYTVGKGDRVRKGQTIGYVGTTGWSTGCHLHFTTWVNGNLTDPMTIL</sequence>
<evidence type="ECO:0000256" key="7">
    <source>
        <dbReference type="SAM" id="Coils"/>
    </source>
</evidence>
<evidence type="ECO:0000256" key="8">
    <source>
        <dbReference type="SAM" id="MobiDB-lite"/>
    </source>
</evidence>
<dbReference type="GO" id="GO:0006508">
    <property type="term" value="P:proteolysis"/>
    <property type="evidence" value="ECO:0007669"/>
    <property type="project" value="UniProtKB-KW"/>
</dbReference>
<dbReference type="InterPro" id="IPR016047">
    <property type="entry name" value="M23ase_b-sheet_dom"/>
</dbReference>
<dbReference type="Gene3D" id="2.70.70.10">
    <property type="entry name" value="Glucose Permease (Domain IIA)"/>
    <property type="match status" value="1"/>
</dbReference>
<dbReference type="PANTHER" id="PTHR21666">
    <property type="entry name" value="PEPTIDASE-RELATED"/>
    <property type="match status" value="1"/>
</dbReference>
<evidence type="ECO:0000313" key="11">
    <source>
        <dbReference type="EMBL" id="OYN85388.1"/>
    </source>
</evidence>
<proteinExistence type="predicted"/>
<evidence type="ECO:0000256" key="6">
    <source>
        <dbReference type="ARBA" id="ARBA00023049"/>
    </source>
</evidence>
<dbReference type="GO" id="GO:0004222">
    <property type="term" value="F:metalloendopeptidase activity"/>
    <property type="evidence" value="ECO:0007669"/>
    <property type="project" value="TreeGrafter"/>
</dbReference>
<evidence type="ECO:0000256" key="3">
    <source>
        <dbReference type="ARBA" id="ARBA00022723"/>
    </source>
</evidence>
<evidence type="ECO:0000256" key="4">
    <source>
        <dbReference type="ARBA" id="ARBA00022801"/>
    </source>
</evidence>
<reference evidence="11 12" key="1">
    <citation type="submission" date="2017-07" db="EMBL/GenBank/DDBJ databases">
        <title>Draft whole genome sequences of clinical Proprionibacteriaceae strains.</title>
        <authorList>
            <person name="Bernier A.-M."/>
            <person name="Bernard K."/>
            <person name="Domingo M.-C."/>
        </authorList>
    </citation>
    <scope>NUCLEOTIDE SEQUENCE [LARGE SCALE GENOMIC DNA]</scope>
    <source>
        <strain evidence="11 12">NML 160184</strain>
    </source>
</reference>
<name>A0A255E1F9_9ACTN</name>
<keyword evidence="9" id="KW-0812">Transmembrane</keyword>
<dbReference type="GO" id="GO:0046872">
    <property type="term" value="F:metal ion binding"/>
    <property type="evidence" value="ECO:0007669"/>
    <property type="project" value="UniProtKB-KW"/>
</dbReference>
<comment type="cofactor">
    <cofactor evidence="1">
        <name>Zn(2+)</name>
        <dbReference type="ChEBI" id="CHEBI:29105"/>
    </cofactor>
</comment>
<feature type="compositionally biased region" description="Basic and acidic residues" evidence="8">
    <location>
        <begin position="299"/>
        <end position="344"/>
    </location>
</feature>
<keyword evidence="9" id="KW-1133">Transmembrane helix</keyword>
<feature type="transmembrane region" description="Helical" evidence="9">
    <location>
        <begin position="32"/>
        <end position="51"/>
    </location>
</feature>
<dbReference type="InterPro" id="IPR050570">
    <property type="entry name" value="Cell_wall_metabolism_enzyme"/>
</dbReference>
<dbReference type="SUPFAM" id="SSF51261">
    <property type="entry name" value="Duplicated hybrid motif"/>
    <property type="match status" value="1"/>
</dbReference>
<keyword evidence="3" id="KW-0479">Metal-binding</keyword>
<evidence type="ECO:0000256" key="1">
    <source>
        <dbReference type="ARBA" id="ARBA00001947"/>
    </source>
</evidence>
<evidence type="ECO:0000256" key="2">
    <source>
        <dbReference type="ARBA" id="ARBA00022670"/>
    </source>
</evidence>
<protein>
    <recommendedName>
        <fullName evidence="10">M23ase beta-sheet core domain-containing protein</fullName>
    </recommendedName>
</protein>
<evidence type="ECO:0000256" key="5">
    <source>
        <dbReference type="ARBA" id="ARBA00022833"/>
    </source>
</evidence>
<dbReference type="Pfam" id="PF01551">
    <property type="entry name" value="Peptidase_M23"/>
    <property type="match status" value="1"/>
</dbReference>
<accession>A0A255E1F9</accession>
<keyword evidence="6" id="KW-0482">Metalloprotease</keyword>
<evidence type="ECO:0000256" key="9">
    <source>
        <dbReference type="SAM" id="Phobius"/>
    </source>
</evidence>
<keyword evidence="7" id="KW-0175">Coiled coil</keyword>
<gene>
    <name evidence="11" type="ORF">CGZ92_11410</name>
</gene>
<comment type="caution">
    <text evidence="11">The sequence shown here is derived from an EMBL/GenBank/DDBJ whole genome shotgun (WGS) entry which is preliminary data.</text>
</comment>
<feature type="domain" description="M23ase beta-sheet core" evidence="10">
    <location>
        <begin position="386"/>
        <end position="485"/>
    </location>
</feature>
<dbReference type="AlphaFoldDB" id="A0A255E1F9"/>
<dbReference type="InterPro" id="IPR011055">
    <property type="entry name" value="Dup_hybrid_motif"/>
</dbReference>
<dbReference type="PANTHER" id="PTHR21666:SF288">
    <property type="entry name" value="CELL DIVISION PROTEIN YTFB"/>
    <property type="match status" value="1"/>
</dbReference>
<dbReference type="CDD" id="cd12797">
    <property type="entry name" value="M23_peptidase"/>
    <property type="match status" value="1"/>
</dbReference>
<dbReference type="RefSeq" id="WP_094451492.1">
    <property type="nucleotide sequence ID" value="NZ_NMVI01000025.1"/>
</dbReference>
<keyword evidence="5" id="KW-0862">Zinc</keyword>
<dbReference type="EMBL" id="NMVI01000025">
    <property type="protein sequence ID" value="OYN85388.1"/>
    <property type="molecule type" value="Genomic_DNA"/>
</dbReference>
<evidence type="ECO:0000259" key="10">
    <source>
        <dbReference type="Pfam" id="PF01551"/>
    </source>
</evidence>
<dbReference type="Proteomes" id="UP000216533">
    <property type="component" value="Unassembled WGS sequence"/>
</dbReference>
<organism evidence="11 12">
    <name type="scientific">Parenemella sanctibonifatiensis</name>
    <dbReference type="NCBI Taxonomy" id="2016505"/>
    <lineage>
        <taxon>Bacteria</taxon>
        <taxon>Bacillati</taxon>
        <taxon>Actinomycetota</taxon>
        <taxon>Actinomycetes</taxon>
        <taxon>Propionibacteriales</taxon>
        <taxon>Propionibacteriaceae</taxon>
        <taxon>Parenemella</taxon>
    </lineage>
</organism>
<keyword evidence="9" id="KW-0472">Membrane</keyword>
<feature type="region of interest" description="Disordered" evidence="8">
    <location>
        <begin position="299"/>
        <end position="360"/>
    </location>
</feature>
<evidence type="ECO:0000313" key="12">
    <source>
        <dbReference type="Proteomes" id="UP000216533"/>
    </source>
</evidence>
<feature type="coiled-coil region" evidence="7">
    <location>
        <begin position="55"/>
        <end position="128"/>
    </location>
</feature>